<dbReference type="GO" id="GO:0016787">
    <property type="term" value="F:hydrolase activity"/>
    <property type="evidence" value="ECO:0007669"/>
    <property type="project" value="UniProtKB-KW"/>
</dbReference>
<dbReference type="InterPro" id="IPR007052">
    <property type="entry name" value="CS_dom"/>
</dbReference>
<feature type="compositionally biased region" description="Basic and acidic residues" evidence="1">
    <location>
        <begin position="28"/>
        <end position="41"/>
    </location>
</feature>
<reference evidence="3" key="1">
    <citation type="journal article" date="2019" name="PeerJ">
        <title>Genes of the pig, Sus scrofa, reconstructed with EvidentialGene.</title>
        <authorList>
            <person name="Gilbert D.G."/>
        </authorList>
    </citation>
    <scope>NUCLEOTIDE SEQUENCE</scope>
</reference>
<feature type="region of interest" description="Disordered" evidence="1">
    <location>
        <begin position="276"/>
        <end position="304"/>
    </location>
</feature>
<feature type="region of interest" description="Disordered" evidence="1">
    <location>
        <begin position="1"/>
        <end position="54"/>
    </location>
</feature>
<keyword evidence="3" id="KW-0378">Hydrolase</keyword>
<dbReference type="EMBL" id="DQIR01158086">
    <property type="protein sequence ID" value="HDB13563.1"/>
    <property type="molecule type" value="Transcribed_RNA"/>
</dbReference>
<dbReference type="PROSITE" id="PS51203">
    <property type="entry name" value="CS"/>
    <property type="match status" value="1"/>
</dbReference>
<evidence type="ECO:0000313" key="3">
    <source>
        <dbReference type="EMBL" id="HDB13563.1"/>
    </source>
</evidence>
<dbReference type="AlphaFoldDB" id="A0A480PUA4"/>
<evidence type="ECO:0000256" key="1">
    <source>
        <dbReference type="SAM" id="MobiDB-lite"/>
    </source>
</evidence>
<evidence type="ECO:0000259" key="2">
    <source>
        <dbReference type="PROSITE" id="PS51203"/>
    </source>
</evidence>
<name>A0A480PUA4_PIG</name>
<dbReference type="EMBL" id="DQIR01161176">
    <property type="protein sequence ID" value="HDB16653.1"/>
    <property type="molecule type" value="Transcribed_RNA"/>
</dbReference>
<feature type="compositionally biased region" description="Basic and acidic residues" evidence="1">
    <location>
        <begin position="173"/>
        <end position="184"/>
    </location>
</feature>
<feature type="compositionally biased region" description="Basic and acidic residues" evidence="1">
    <location>
        <begin position="291"/>
        <end position="304"/>
    </location>
</feature>
<dbReference type="InterPro" id="IPR008978">
    <property type="entry name" value="HSP20-like_chaperone"/>
</dbReference>
<dbReference type="CDD" id="cd06463">
    <property type="entry name" value="p23_like"/>
    <property type="match status" value="1"/>
</dbReference>
<dbReference type="SUPFAM" id="SSF49764">
    <property type="entry name" value="HSP20-like chaperones"/>
    <property type="match status" value="1"/>
</dbReference>
<sequence>MSGGASTTGPRRGPLGLEEATSKKKQKDRANQESKDGDPRRGSASAPQEEHTKEELLLDWRQSSDEVIVKLRVGAGPLRLDEVDAAFTDTDCVVRLPGGRQWGGVFYAEIDGSCTKVQARKGGLLQLSLPKKVPMLMWPSLLKKPLGTQELVPGLRCQENGQEASPIASEPGPEPRRAKQEARNQKRAQGRGEAGTGAGPGAQAGPSAKRAVHLRRGPEGEGSRDGPGPRGDAPPFLAEPASTQAEAEEQLRVPPLNPQTCLLGSEEDLELLTGEKAVSARNDPVSPAMARSRDPEKGDRSKEEMAVAADAATLVDGKGGAGAQQAEL</sequence>
<feature type="compositionally biased region" description="Gly residues" evidence="1">
    <location>
        <begin position="192"/>
        <end position="202"/>
    </location>
</feature>
<feature type="region of interest" description="Disordered" evidence="1">
    <location>
        <begin position="160"/>
        <end position="261"/>
    </location>
</feature>
<protein>
    <submittedName>
        <fullName evidence="3">Ubiquitin carboxyl-terminal hydrolase 19 isoform 5-like</fullName>
    </submittedName>
</protein>
<proteinExistence type="predicted"/>
<feature type="domain" description="CS" evidence="2">
    <location>
        <begin position="53"/>
        <end position="142"/>
    </location>
</feature>
<dbReference type="Gene3D" id="2.60.40.790">
    <property type="match status" value="1"/>
</dbReference>
<organism evidence="3">
    <name type="scientific">Sus scrofa</name>
    <name type="common">Pig</name>
    <dbReference type="NCBI Taxonomy" id="9823"/>
    <lineage>
        <taxon>Eukaryota</taxon>
        <taxon>Metazoa</taxon>
        <taxon>Chordata</taxon>
        <taxon>Craniata</taxon>
        <taxon>Vertebrata</taxon>
        <taxon>Euteleostomi</taxon>
        <taxon>Mammalia</taxon>
        <taxon>Eutheria</taxon>
        <taxon>Laurasiatheria</taxon>
        <taxon>Artiodactyla</taxon>
        <taxon>Suina</taxon>
        <taxon>Suidae</taxon>
        <taxon>Sus</taxon>
    </lineage>
</organism>
<accession>A0A480PUA4</accession>